<evidence type="ECO:0000313" key="2">
    <source>
        <dbReference type="Proteomes" id="UP000327458"/>
    </source>
</evidence>
<organism evidence="1 2">
    <name type="scientific">Chlorobium phaeovibrioides</name>
    <dbReference type="NCBI Taxonomy" id="1094"/>
    <lineage>
        <taxon>Bacteria</taxon>
        <taxon>Pseudomonadati</taxon>
        <taxon>Chlorobiota</taxon>
        <taxon>Chlorobiia</taxon>
        <taxon>Chlorobiales</taxon>
        <taxon>Chlorobiaceae</taxon>
        <taxon>Chlorobium/Pelodictyon group</taxon>
        <taxon>Chlorobium</taxon>
    </lineage>
</organism>
<comment type="caution">
    <text evidence="1">The sequence shown here is derived from an EMBL/GenBank/DDBJ whole genome shotgun (WGS) entry which is preliminary data.</text>
</comment>
<dbReference type="Proteomes" id="UP000327458">
    <property type="component" value="Unassembled WGS sequence"/>
</dbReference>
<dbReference type="EMBL" id="VMRG01000001">
    <property type="protein sequence ID" value="KAA6232547.1"/>
    <property type="molecule type" value="Genomic_DNA"/>
</dbReference>
<dbReference type="AlphaFoldDB" id="A0A5M8IBZ4"/>
<dbReference type="RefSeq" id="WP_151419407.1">
    <property type="nucleotide sequence ID" value="NZ_VMRG01000001.1"/>
</dbReference>
<accession>A0A5M8IBZ4</accession>
<name>A0A5M8IBZ4_CHLPH</name>
<evidence type="ECO:0000313" key="1">
    <source>
        <dbReference type="EMBL" id="KAA6232547.1"/>
    </source>
</evidence>
<sequence>MASVGRELLDVPFPEMVTKLSLGIAEAQRALDKNSVETASLLADEEVSVVLGLTQTISDDGVKFDKQIAQVSLLQIGLMPTFYQFSEATIEVTMDIKTTTSTETNINVSAKAKVGFGCWSASVKTDVSHNRKFGKEVHGTSRLLTKMVPVPPPSRLEPVLTVIDNRTAPNTGD</sequence>
<evidence type="ECO:0008006" key="3">
    <source>
        <dbReference type="Google" id="ProtNLM"/>
    </source>
</evidence>
<proteinExistence type="predicted"/>
<reference evidence="1 2" key="1">
    <citation type="submission" date="2019-07" db="EMBL/GenBank/DDBJ databases">
        <title>Draft genome Sequence of Chlorobium phaeovibrioides sp. strain PhvTcv-s14, from the Phylum Chlorobi.</title>
        <authorList>
            <person name="Babenko V."/>
            <person name="Boldyreva D."/>
            <person name="Kanygina A."/>
            <person name="Selezneva O."/>
            <person name="Akopiyan T."/>
            <person name="Lunina O."/>
        </authorList>
    </citation>
    <scope>NUCLEOTIDE SEQUENCE [LARGE SCALE GENOMIC DNA]</scope>
    <source>
        <strain evidence="1 2">GrTcv12</strain>
    </source>
</reference>
<protein>
    <recommendedName>
        <fullName evidence="3">DUF2589 domain-containing protein</fullName>
    </recommendedName>
</protein>
<gene>
    <name evidence="1" type="ORF">FP507_05215</name>
</gene>